<evidence type="ECO:0000313" key="1">
    <source>
        <dbReference type="EMBL" id="EEG78565.1"/>
    </source>
</evidence>
<sequence>MYQDLCHDRYNEIKKQGKYKIVDEQWHFLQDFGHHKWPGRRLKEDDDHFTTSYPREIVIDDHGQKRKLSLLSEDDYNFAVGKLTLEEWQKRKSRSPQRVIRLSLLALFTVFIIWLVGMIMG</sequence>
<dbReference type="RefSeq" id="WP_008514544.1">
    <property type="nucleotide sequence ID" value="NZ_ACJM01000002.1"/>
</dbReference>
<protein>
    <submittedName>
        <fullName evidence="1">Uncharacterized protein</fullName>
    </submittedName>
</protein>
<comment type="caution">
    <text evidence="1">The sequence shown here is derived from an EMBL/GenBank/DDBJ whole genome shotgun (WGS) entry which is preliminary data.</text>
</comment>
<dbReference type="EMBL" id="ACJM01000002">
    <property type="protein sequence ID" value="EEG78565.1"/>
    <property type="molecule type" value="Genomic_DNA"/>
</dbReference>
<dbReference type="Proteomes" id="UP000006443">
    <property type="component" value="Unassembled WGS sequence"/>
</dbReference>
<accession>C0GDT2</accession>
<reference evidence="1 2" key="1">
    <citation type="submission" date="2009-02" db="EMBL/GenBank/DDBJ databases">
        <title>Sequencing of the draft genome and assembly of Dethiobacter alkaliphilus AHT 1.</title>
        <authorList>
            <consortium name="US DOE Joint Genome Institute (JGI-PGF)"/>
            <person name="Lucas S."/>
            <person name="Copeland A."/>
            <person name="Lapidus A."/>
            <person name="Glavina del Rio T."/>
            <person name="Dalin E."/>
            <person name="Tice H."/>
            <person name="Bruce D."/>
            <person name="Goodwin L."/>
            <person name="Pitluck S."/>
            <person name="Larimer F."/>
            <person name="Land M.L."/>
            <person name="Hauser L."/>
            <person name="Muyzer G."/>
        </authorList>
    </citation>
    <scope>NUCLEOTIDE SEQUENCE [LARGE SCALE GENOMIC DNA]</scope>
    <source>
        <strain evidence="1 2">AHT 1</strain>
    </source>
</reference>
<proteinExistence type="predicted"/>
<keyword evidence="2" id="KW-1185">Reference proteome</keyword>
<dbReference type="AlphaFoldDB" id="C0GDT2"/>
<evidence type="ECO:0000313" key="2">
    <source>
        <dbReference type="Proteomes" id="UP000006443"/>
    </source>
</evidence>
<organism evidence="1 2">
    <name type="scientific">Dethiobacter alkaliphilus AHT 1</name>
    <dbReference type="NCBI Taxonomy" id="555088"/>
    <lineage>
        <taxon>Bacteria</taxon>
        <taxon>Bacillati</taxon>
        <taxon>Bacillota</taxon>
        <taxon>Dethiobacteria</taxon>
        <taxon>Dethiobacterales</taxon>
        <taxon>Dethiobacteraceae</taxon>
        <taxon>Dethiobacter</taxon>
    </lineage>
</organism>
<dbReference type="STRING" id="555088.DealDRAFT_0495"/>
<name>C0GDT2_DETAL</name>
<gene>
    <name evidence="1" type="ORF">DealDRAFT_0495</name>
</gene>